<protein>
    <recommendedName>
        <fullName evidence="1">Gp5/Type VI secretion system Vgr protein OB-fold domain-containing protein</fullName>
    </recommendedName>
</protein>
<dbReference type="Gene3D" id="3.30.1920.10">
    <property type="entry name" value="Baseplate protein-like domains - 2 layer sandwich fold"/>
    <property type="match status" value="1"/>
</dbReference>
<dbReference type="Gene3D" id="3.55.50.10">
    <property type="entry name" value="Baseplate protein-like domains"/>
    <property type="match status" value="1"/>
</dbReference>
<evidence type="ECO:0000259" key="1">
    <source>
        <dbReference type="Pfam" id="PF04717"/>
    </source>
</evidence>
<dbReference type="Gene3D" id="2.30.300.10">
    <property type="entry name" value="Baseplate protein-like domain - beta roll fold"/>
    <property type="match status" value="1"/>
</dbReference>
<dbReference type="InterPro" id="IPR006531">
    <property type="entry name" value="Gp5/Vgr_OB"/>
</dbReference>
<dbReference type="EMBL" id="WQMS01000001">
    <property type="protein sequence ID" value="MVO76731.1"/>
    <property type="molecule type" value="Genomic_DNA"/>
</dbReference>
<accession>A0A6I4IZ86</accession>
<dbReference type="SUPFAM" id="SSF69255">
    <property type="entry name" value="gp5 N-terminal domain-like"/>
    <property type="match status" value="1"/>
</dbReference>
<dbReference type="RefSeq" id="WP_157025509.1">
    <property type="nucleotide sequence ID" value="NZ_WQMS01000001.1"/>
</dbReference>
<dbReference type="Pfam" id="PF05954">
    <property type="entry name" value="Phage_GPD"/>
    <property type="match status" value="1"/>
</dbReference>
<keyword evidence="3" id="KW-1185">Reference proteome</keyword>
<dbReference type="AlphaFoldDB" id="A0A6I4IZ86"/>
<proteinExistence type="predicted"/>
<dbReference type="InterPro" id="IPR037026">
    <property type="entry name" value="Vgr_OB-fold_dom_sf"/>
</dbReference>
<evidence type="ECO:0000313" key="2">
    <source>
        <dbReference type="EMBL" id="MVO76731.1"/>
    </source>
</evidence>
<feature type="domain" description="Gp5/Type VI secretion system Vgr protein OB-fold" evidence="1">
    <location>
        <begin position="345"/>
        <end position="417"/>
    </location>
</feature>
<dbReference type="SUPFAM" id="SSF69279">
    <property type="entry name" value="Phage tail proteins"/>
    <property type="match status" value="2"/>
</dbReference>
<dbReference type="Proteomes" id="UP000441389">
    <property type="component" value="Unassembled WGS sequence"/>
</dbReference>
<dbReference type="InterPro" id="IPR023399">
    <property type="entry name" value="Baseplate-like_2-layer_sand"/>
</dbReference>
<gene>
    <name evidence="2" type="ORF">GON01_02090</name>
</gene>
<name>A0A6I4IZ86_9SPHN</name>
<comment type="caution">
    <text evidence="2">The sequence shown here is derived from an EMBL/GenBank/DDBJ whole genome shotgun (WGS) entry which is preliminary data.</text>
</comment>
<dbReference type="Gene3D" id="2.40.50.230">
    <property type="entry name" value="Gp5 N-terminal domain"/>
    <property type="match status" value="1"/>
</dbReference>
<sequence>MAAVALRIDGAPVAPRLAACVCSIDVRQALNTPAIAVVAFADPPPDLIASLKIGTPLTVEAPTGETLVEAEIVAVEHRLSADKGRVFAVRGYDRLHRLRKRQRVRALTDVTPEDVAAAAAAEIGVSSEAPDAASPRRTLVIQHDQSDFDLLAELAADCGRYFHLAGGTLKLLTLAGDGDDEVRLVAGQTLLEAQVELSAETMRRSTVARGWDVGSAAPVSGRASTASQDAIEFRGDDALTRFEGLGARLLLNRNSASAAEATGLAQADIDRAIALGATLTATTDGDPRLRPGRVVAIEGVGDQADGSYVLTEATHSFDIDRGYVTRISTLPSPRPSRPRCAAATVARITDAADPEGLARVRGTLIAYGEVDSGWMPVLIVGAGDGKGLSIVPEPGDDVLVLLPEGDPARGIVLGGLYGSRPPPGERPDKGARNFTLRTPGGQSLMLDGVEAVIRLQTSAGDLLEMTPKGTKLSVTRDLLVEAPGHKLTFRASHVDFEKS</sequence>
<organism evidence="2 3">
    <name type="scientific">Sphingomonas horti</name>
    <dbReference type="NCBI Taxonomy" id="2682842"/>
    <lineage>
        <taxon>Bacteria</taxon>
        <taxon>Pseudomonadati</taxon>
        <taxon>Pseudomonadota</taxon>
        <taxon>Alphaproteobacteria</taxon>
        <taxon>Sphingomonadales</taxon>
        <taxon>Sphingomonadaceae</taxon>
        <taxon>Sphingomonas</taxon>
    </lineage>
</organism>
<evidence type="ECO:0000313" key="3">
    <source>
        <dbReference type="Proteomes" id="UP000441389"/>
    </source>
</evidence>
<reference evidence="2 3" key="1">
    <citation type="submission" date="2019-12" db="EMBL/GenBank/DDBJ databases">
        <authorList>
            <person name="Huq M.A."/>
        </authorList>
    </citation>
    <scope>NUCLEOTIDE SEQUENCE [LARGE SCALE GENOMIC DNA]</scope>
    <source>
        <strain evidence="2 3">MAH-20</strain>
    </source>
</reference>
<dbReference type="Pfam" id="PF04717">
    <property type="entry name" value="Phage_base_V"/>
    <property type="match status" value="1"/>
</dbReference>